<comment type="caution">
    <text evidence="1">The sequence shown here is derived from an EMBL/GenBank/DDBJ whole genome shotgun (WGS) entry which is preliminary data.</text>
</comment>
<name>A0A8S1CZI9_9INSE</name>
<evidence type="ECO:0000313" key="2">
    <source>
        <dbReference type="Proteomes" id="UP000494165"/>
    </source>
</evidence>
<proteinExistence type="predicted"/>
<protein>
    <submittedName>
        <fullName evidence="1">Uncharacterized protein</fullName>
    </submittedName>
</protein>
<accession>A0A8S1CZI9</accession>
<dbReference type="EMBL" id="CADEPI010000055">
    <property type="protein sequence ID" value="CAB3370780.1"/>
    <property type="molecule type" value="Genomic_DNA"/>
</dbReference>
<evidence type="ECO:0000313" key="1">
    <source>
        <dbReference type="EMBL" id="CAB3370780.1"/>
    </source>
</evidence>
<keyword evidence="2" id="KW-1185">Reference proteome</keyword>
<sequence>MVVPRYRLTDWSELVLLVAYRRAASAAGRARIYCGAQVESSQRSNPAAPLTHTYDDTRAEFRFAARYVLLPAAPTPVGTRRGGAPAAAAAAANATTSPCKSGQVSGFL</sequence>
<reference evidence="1 2" key="1">
    <citation type="submission" date="2020-04" db="EMBL/GenBank/DDBJ databases">
        <authorList>
            <person name="Alioto T."/>
            <person name="Alioto T."/>
            <person name="Gomez Garrido J."/>
        </authorList>
    </citation>
    <scope>NUCLEOTIDE SEQUENCE [LARGE SCALE GENOMIC DNA]</scope>
</reference>
<dbReference type="Proteomes" id="UP000494165">
    <property type="component" value="Unassembled WGS sequence"/>
</dbReference>
<gene>
    <name evidence="1" type="ORF">CLODIP_2_CD09776</name>
</gene>
<organism evidence="1 2">
    <name type="scientific">Cloeon dipterum</name>
    <dbReference type="NCBI Taxonomy" id="197152"/>
    <lineage>
        <taxon>Eukaryota</taxon>
        <taxon>Metazoa</taxon>
        <taxon>Ecdysozoa</taxon>
        <taxon>Arthropoda</taxon>
        <taxon>Hexapoda</taxon>
        <taxon>Insecta</taxon>
        <taxon>Pterygota</taxon>
        <taxon>Palaeoptera</taxon>
        <taxon>Ephemeroptera</taxon>
        <taxon>Pisciforma</taxon>
        <taxon>Baetidae</taxon>
        <taxon>Cloeon</taxon>
    </lineage>
</organism>
<dbReference type="AlphaFoldDB" id="A0A8S1CZI9"/>